<name>A0AAD3Y3F3_NEPGR</name>
<dbReference type="EMBL" id="BSYO01000030">
    <property type="protein sequence ID" value="GMH25919.1"/>
    <property type="molecule type" value="Genomic_DNA"/>
</dbReference>
<gene>
    <name evidence="1" type="ORF">Nepgr_027762</name>
</gene>
<accession>A0AAD3Y3F3</accession>
<dbReference type="AlphaFoldDB" id="A0AAD3Y3F3"/>
<evidence type="ECO:0000313" key="2">
    <source>
        <dbReference type="Proteomes" id="UP001279734"/>
    </source>
</evidence>
<comment type="caution">
    <text evidence="1">The sequence shown here is derived from an EMBL/GenBank/DDBJ whole genome shotgun (WGS) entry which is preliminary data.</text>
</comment>
<protein>
    <submittedName>
        <fullName evidence="1">Uncharacterized protein</fullName>
    </submittedName>
</protein>
<organism evidence="1 2">
    <name type="scientific">Nepenthes gracilis</name>
    <name type="common">Slender pitcher plant</name>
    <dbReference type="NCBI Taxonomy" id="150966"/>
    <lineage>
        <taxon>Eukaryota</taxon>
        <taxon>Viridiplantae</taxon>
        <taxon>Streptophyta</taxon>
        <taxon>Embryophyta</taxon>
        <taxon>Tracheophyta</taxon>
        <taxon>Spermatophyta</taxon>
        <taxon>Magnoliopsida</taxon>
        <taxon>eudicotyledons</taxon>
        <taxon>Gunneridae</taxon>
        <taxon>Pentapetalae</taxon>
        <taxon>Caryophyllales</taxon>
        <taxon>Nepenthaceae</taxon>
        <taxon>Nepenthes</taxon>
    </lineage>
</organism>
<reference evidence="1" key="1">
    <citation type="submission" date="2023-05" db="EMBL/GenBank/DDBJ databases">
        <title>Nepenthes gracilis genome sequencing.</title>
        <authorList>
            <person name="Fukushima K."/>
        </authorList>
    </citation>
    <scope>NUCLEOTIDE SEQUENCE</scope>
    <source>
        <strain evidence="1">SING2019-196</strain>
    </source>
</reference>
<keyword evidence="2" id="KW-1185">Reference proteome</keyword>
<evidence type="ECO:0000313" key="1">
    <source>
        <dbReference type="EMBL" id="GMH25919.1"/>
    </source>
</evidence>
<dbReference type="Proteomes" id="UP001279734">
    <property type="component" value="Unassembled WGS sequence"/>
</dbReference>
<sequence length="163" mass="17065">MDHLVLSSPASPKLEAFGAESKDQASLLLPTIPLYSPVDYHAAEIHPVPFDCSLASHNELVEPKSLEGFDLLAESKVGEVCTAGHVDIASTEALATANLPLTAVKVGVEQLGTPIKLVQDQPGLPRVPIIGGSLLRNDSPASVLPTGERLVEGFGPDLPSTMN</sequence>
<proteinExistence type="predicted"/>